<dbReference type="EMBL" id="JAKZEL010000001">
    <property type="protein sequence ID" value="KAI4549284.1"/>
    <property type="molecule type" value="Genomic_DNA"/>
</dbReference>
<comment type="caution">
    <text evidence="1">The sequence shown here is derived from an EMBL/GenBank/DDBJ whole genome shotgun (WGS) entry which is preliminary data.</text>
</comment>
<reference evidence="1" key="1">
    <citation type="submission" date="2022-03" db="EMBL/GenBank/DDBJ databases">
        <title>Genomic analyses of argali, domestic sheep and their hybrids provide insights into chromosomal evolution, heterosis and genetic basis of agronomic traits.</title>
        <authorList>
            <person name="Li M."/>
        </authorList>
    </citation>
    <scope>NUCLEOTIDE SEQUENCE</scope>
    <source>
        <strain evidence="1">CAU-MHL-2022a</strain>
        <tissue evidence="1">Skin</tissue>
    </source>
</reference>
<dbReference type="Proteomes" id="UP001214576">
    <property type="component" value="Unassembled WGS sequence"/>
</dbReference>
<accession>A0AAD4UQE5</accession>
<gene>
    <name evidence="1" type="ORF">MG293_001614</name>
</gene>
<dbReference type="AlphaFoldDB" id="A0AAD4UQE5"/>
<name>A0AAD4UQE5_OVIAM</name>
<proteinExistence type="predicted"/>
<keyword evidence="2" id="KW-1185">Reference proteome</keyword>
<organism evidence="1 2">
    <name type="scientific">Ovis ammon polii</name>
    <dbReference type="NCBI Taxonomy" id="230172"/>
    <lineage>
        <taxon>Eukaryota</taxon>
        <taxon>Metazoa</taxon>
        <taxon>Chordata</taxon>
        <taxon>Craniata</taxon>
        <taxon>Vertebrata</taxon>
        <taxon>Euteleostomi</taxon>
        <taxon>Mammalia</taxon>
        <taxon>Eutheria</taxon>
        <taxon>Laurasiatheria</taxon>
        <taxon>Artiodactyla</taxon>
        <taxon>Ruminantia</taxon>
        <taxon>Pecora</taxon>
        <taxon>Bovidae</taxon>
        <taxon>Caprinae</taxon>
        <taxon>Ovis</taxon>
    </lineage>
</organism>
<sequence length="329" mass="38370">MSIYDMEKSEWHGTFQRRTEKFCDDKKKDASSTAKQLTWRTTSIGGKKRQRTVERYPGEIMVLKDHRKMQIRNHLGDRRASQRKWHLFQNLKTELASWQKKSTYPLMHKNRDLIRHRLYWNTESDRGSIRKKAERSHSMFKVRRGGSKEIPLIQGKDQQLRFAGAAVKRYPTSKNSVRHQSGSSVVLLPKSLHDKMRARVSKSLKLLMCGVCCAITIDPWGTVEHWKAKQSKEQTLKNFNSNSINITTSEGERAPAQVHWRRKQQPTPVFLPGESQGQRSLVGCHLWGRTELDTTEATCHQQQEHKSMLSHRQGIANHKKTLEKFTLYQ</sequence>
<evidence type="ECO:0000313" key="1">
    <source>
        <dbReference type="EMBL" id="KAI4549284.1"/>
    </source>
</evidence>
<protein>
    <submittedName>
        <fullName evidence="1">Uncharacterized protein</fullName>
    </submittedName>
</protein>
<evidence type="ECO:0000313" key="2">
    <source>
        <dbReference type="Proteomes" id="UP001214576"/>
    </source>
</evidence>